<protein>
    <recommendedName>
        <fullName evidence="4">Superoxide dismutase</fullName>
    </recommendedName>
</protein>
<gene>
    <name evidence="2" type="ORF">Dsi01nite_073970</name>
</gene>
<accession>A0A919PU70</accession>
<dbReference type="Gene3D" id="2.120.10.30">
    <property type="entry name" value="TolB, C-terminal domain"/>
    <property type="match status" value="1"/>
</dbReference>
<evidence type="ECO:0000313" key="2">
    <source>
        <dbReference type="EMBL" id="GIG49356.1"/>
    </source>
</evidence>
<evidence type="ECO:0008006" key="4">
    <source>
        <dbReference type="Google" id="ProtNLM"/>
    </source>
</evidence>
<keyword evidence="3" id="KW-1185">Reference proteome</keyword>
<name>A0A919PU70_9ACTN</name>
<dbReference type="Proteomes" id="UP000660611">
    <property type="component" value="Unassembled WGS sequence"/>
</dbReference>
<comment type="caution">
    <text evidence="2">The sequence shown here is derived from an EMBL/GenBank/DDBJ whole genome shotgun (WGS) entry which is preliminary data.</text>
</comment>
<organism evidence="2 3">
    <name type="scientific">Dactylosporangium siamense</name>
    <dbReference type="NCBI Taxonomy" id="685454"/>
    <lineage>
        <taxon>Bacteria</taxon>
        <taxon>Bacillati</taxon>
        <taxon>Actinomycetota</taxon>
        <taxon>Actinomycetes</taxon>
        <taxon>Micromonosporales</taxon>
        <taxon>Micromonosporaceae</taxon>
        <taxon>Dactylosporangium</taxon>
    </lineage>
</organism>
<reference evidence="2" key="1">
    <citation type="submission" date="2021-01" db="EMBL/GenBank/DDBJ databases">
        <title>Whole genome shotgun sequence of Dactylosporangium siamense NBRC 106093.</title>
        <authorList>
            <person name="Komaki H."/>
            <person name="Tamura T."/>
        </authorList>
    </citation>
    <scope>NUCLEOTIDE SEQUENCE</scope>
    <source>
        <strain evidence="2">NBRC 106093</strain>
    </source>
</reference>
<dbReference type="AlphaFoldDB" id="A0A919PU70"/>
<feature type="chain" id="PRO_5037824876" description="Superoxide dismutase" evidence="1">
    <location>
        <begin position="26"/>
        <end position="310"/>
    </location>
</feature>
<dbReference type="RefSeq" id="WP_203851033.1">
    <property type="nucleotide sequence ID" value="NZ_BAAAVW010000001.1"/>
</dbReference>
<keyword evidence="1" id="KW-0732">Signal</keyword>
<evidence type="ECO:0000256" key="1">
    <source>
        <dbReference type="SAM" id="SignalP"/>
    </source>
</evidence>
<feature type="signal peptide" evidence="1">
    <location>
        <begin position="1"/>
        <end position="25"/>
    </location>
</feature>
<proteinExistence type="predicted"/>
<evidence type="ECO:0000313" key="3">
    <source>
        <dbReference type="Proteomes" id="UP000660611"/>
    </source>
</evidence>
<dbReference type="InterPro" id="IPR011042">
    <property type="entry name" value="6-blade_b-propeller_TolB-like"/>
</dbReference>
<dbReference type="EMBL" id="BONQ01000117">
    <property type="protein sequence ID" value="GIG49356.1"/>
    <property type="molecule type" value="Genomic_DNA"/>
</dbReference>
<dbReference type="SUPFAM" id="SSF101898">
    <property type="entry name" value="NHL repeat"/>
    <property type="match status" value="1"/>
</dbReference>
<sequence length="310" mass="31970">MHRRTLFAGAAGVAAAIALPGTANAGPNTAGGPAFPEVIDLPDGWQPEGIATGRGTTFYVGSLADGAVYRGSLATGRGATFVAGAAGKQALGLEHDHRGRLWVAGAGGGGATVYDGDSGRVLAEYAFGGTFVNDVVVTGRAAYFTDSYQPVLYEVPLGPLGRLPGQSAVRTIPLPGGLGDADGFNNGIEATPDGRLLVVQMLADRLFAFDPRRGTATQVDLGGASVLQGDGLLLRGPHLYVVRNFFNVIAKFRLGHDLRAATLVEEITHPKFDIPATVAGFGGSLYAVNARFNLPAPAPTDTYSIVRVPA</sequence>